<keyword evidence="4 8" id="KW-0406">Ion transport</keyword>
<dbReference type="eggNOG" id="COG0712">
    <property type="taxonomic scope" value="Bacteria"/>
</dbReference>
<evidence type="ECO:0000256" key="6">
    <source>
        <dbReference type="ARBA" id="ARBA00023196"/>
    </source>
</evidence>
<evidence type="ECO:0000313" key="9">
    <source>
        <dbReference type="EMBL" id="KRN06129.1"/>
    </source>
</evidence>
<keyword evidence="7 8" id="KW-0066">ATP synthesis</keyword>
<dbReference type="GO" id="GO:0046933">
    <property type="term" value="F:proton-transporting ATP synthase activity, rotational mechanism"/>
    <property type="evidence" value="ECO:0007669"/>
    <property type="project" value="UniProtKB-UniRule"/>
</dbReference>
<dbReference type="NCBIfam" id="TIGR01145">
    <property type="entry name" value="ATP_synt_delta"/>
    <property type="match status" value="1"/>
</dbReference>
<dbReference type="InterPro" id="IPR026015">
    <property type="entry name" value="ATP_synth_OSCP/delta_N_sf"/>
</dbReference>
<dbReference type="PATRIC" id="fig|1423806.3.peg.1344"/>
<evidence type="ECO:0000256" key="7">
    <source>
        <dbReference type="ARBA" id="ARBA00023310"/>
    </source>
</evidence>
<comment type="similarity">
    <text evidence="8">Belongs to the ATPase delta chain family.</text>
</comment>
<organism evidence="9 10">
    <name type="scientific">Liquorilactobacillus sucicola DSM 21376 = JCM 15457</name>
    <dbReference type="NCBI Taxonomy" id="1423806"/>
    <lineage>
        <taxon>Bacteria</taxon>
        <taxon>Bacillati</taxon>
        <taxon>Bacillota</taxon>
        <taxon>Bacilli</taxon>
        <taxon>Lactobacillales</taxon>
        <taxon>Lactobacillaceae</taxon>
        <taxon>Liquorilactobacillus</taxon>
    </lineage>
</organism>
<dbReference type="SUPFAM" id="SSF47928">
    <property type="entry name" value="N-terminal domain of the delta subunit of the F1F0-ATP synthase"/>
    <property type="match status" value="1"/>
</dbReference>
<proteinExistence type="inferred from homology"/>
<keyword evidence="2 8" id="KW-0813">Transport</keyword>
<evidence type="ECO:0000256" key="3">
    <source>
        <dbReference type="ARBA" id="ARBA00022781"/>
    </source>
</evidence>
<keyword evidence="10" id="KW-1185">Reference proteome</keyword>
<keyword evidence="3 8" id="KW-0375">Hydrogen ion transport</keyword>
<dbReference type="STRING" id="1423806.FD15_GL001323"/>
<dbReference type="PROSITE" id="PS00389">
    <property type="entry name" value="ATPASE_DELTA"/>
    <property type="match status" value="1"/>
</dbReference>
<comment type="caution">
    <text evidence="9">The sequence shown here is derived from an EMBL/GenBank/DDBJ whole genome shotgun (WGS) entry which is preliminary data.</text>
</comment>
<evidence type="ECO:0000313" key="10">
    <source>
        <dbReference type="Proteomes" id="UP000050961"/>
    </source>
</evidence>
<dbReference type="Pfam" id="PF00213">
    <property type="entry name" value="OSCP"/>
    <property type="match status" value="1"/>
</dbReference>
<evidence type="ECO:0000256" key="1">
    <source>
        <dbReference type="ARBA" id="ARBA00004370"/>
    </source>
</evidence>
<comment type="function">
    <text evidence="8">F(1)F(0) ATP synthase produces ATP from ADP in the presence of a proton or sodium gradient. F-type ATPases consist of two structural domains, F(1) containing the extramembraneous catalytic core and F(0) containing the membrane proton channel, linked together by a central stalk and a peripheral stalk. During catalysis, ATP synthesis in the catalytic domain of F(1) is coupled via a rotary mechanism of the central stalk subunits to proton translocation.</text>
</comment>
<accession>A0A023CX01</accession>
<dbReference type="Proteomes" id="UP000050961">
    <property type="component" value="Unassembled WGS sequence"/>
</dbReference>
<keyword evidence="6 8" id="KW-0139">CF(1)</keyword>
<dbReference type="EMBL" id="AYZF01000013">
    <property type="protein sequence ID" value="KRN06129.1"/>
    <property type="molecule type" value="Genomic_DNA"/>
</dbReference>
<dbReference type="InterPro" id="IPR020781">
    <property type="entry name" value="ATPase_OSCP/d_CS"/>
</dbReference>
<dbReference type="GO" id="GO:0005886">
    <property type="term" value="C:plasma membrane"/>
    <property type="evidence" value="ECO:0007669"/>
    <property type="project" value="UniProtKB-SubCell"/>
</dbReference>
<dbReference type="AlphaFoldDB" id="A0A023CX01"/>
<dbReference type="Gene3D" id="1.10.520.20">
    <property type="entry name" value="N-terminal domain of the delta subunit of the F1F0-ATP synthase"/>
    <property type="match status" value="1"/>
</dbReference>
<evidence type="ECO:0000256" key="2">
    <source>
        <dbReference type="ARBA" id="ARBA00022448"/>
    </source>
</evidence>
<evidence type="ECO:0000256" key="5">
    <source>
        <dbReference type="ARBA" id="ARBA00023136"/>
    </source>
</evidence>
<reference evidence="9 10" key="1">
    <citation type="journal article" date="2015" name="Genome Announc.">
        <title>Expanding the biotechnology potential of lactobacilli through comparative genomics of 213 strains and associated genera.</title>
        <authorList>
            <person name="Sun Z."/>
            <person name="Harris H.M."/>
            <person name="McCann A."/>
            <person name="Guo C."/>
            <person name="Argimon S."/>
            <person name="Zhang W."/>
            <person name="Yang X."/>
            <person name="Jeffery I.B."/>
            <person name="Cooney J.C."/>
            <person name="Kagawa T.F."/>
            <person name="Liu W."/>
            <person name="Song Y."/>
            <person name="Salvetti E."/>
            <person name="Wrobel A."/>
            <person name="Rasinkangas P."/>
            <person name="Parkhill J."/>
            <person name="Rea M.C."/>
            <person name="O'Sullivan O."/>
            <person name="Ritari J."/>
            <person name="Douillard F.P."/>
            <person name="Paul Ross R."/>
            <person name="Yang R."/>
            <person name="Briner A.E."/>
            <person name="Felis G.E."/>
            <person name="de Vos W.M."/>
            <person name="Barrangou R."/>
            <person name="Klaenhammer T.R."/>
            <person name="Caufield P.W."/>
            <person name="Cui Y."/>
            <person name="Zhang H."/>
            <person name="O'Toole P.W."/>
        </authorList>
    </citation>
    <scope>NUCLEOTIDE SEQUENCE [LARGE SCALE GENOMIC DNA]</scope>
    <source>
        <strain evidence="9 10">DSM 21376</strain>
    </source>
</reference>
<dbReference type="GO" id="GO:0045259">
    <property type="term" value="C:proton-transporting ATP synthase complex"/>
    <property type="evidence" value="ECO:0007669"/>
    <property type="project" value="UniProtKB-KW"/>
</dbReference>
<protein>
    <recommendedName>
        <fullName evidence="8">ATP synthase subunit delta</fullName>
    </recommendedName>
    <alternativeName>
        <fullName evidence="8">ATP synthase F(1) sector subunit delta</fullName>
    </alternativeName>
    <alternativeName>
        <fullName evidence="8">F-type ATPase subunit delta</fullName>
        <shortName evidence="8">F-ATPase subunit delta</shortName>
    </alternativeName>
</protein>
<evidence type="ECO:0000256" key="8">
    <source>
        <dbReference type="HAMAP-Rule" id="MF_01416"/>
    </source>
</evidence>
<dbReference type="PRINTS" id="PR00125">
    <property type="entry name" value="ATPASEDELTA"/>
</dbReference>
<keyword evidence="5 8" id="KW-0472">Membrane</keyword>
<evidence type="ECO:0000256" key="4">
    <source>
        <dbReference type="ARBA" id="ARBA00023065"/>
    </source>
</evidence>
<dbReference type="HAMAP" id="MF_01416">
    <property type="entry name" value="ATP_synth_delta_bact"/>
    <property type="match status" value="1"/>
</dbReference>
<keyword evidence="8" id="KW-1003">Cell membrane</keyword>
<sequence length="174" mass="19840">MVAHRYGKALFDLAEEHDIRRPLLEELTELKGIFEEQPELNVFLTSKQISYLDKVKMIKLLTKTASQTVTNLLNMTFDYGRICNLDAIINEYIRLNDEFERTVRASVVTAIKLEDAQKERLASSFAGVVGAEKVYLDEKIDPEIIGGVVLKSNSYIYDGSIKTKIARIKRLLLK</sequence>
<dbReference type="InterPro" id="IPR000711">
    <property type="entry name" value="ATPase_OSCP/dsu"/>
</dbReference>
<dbReference type="PANTHER" id="PTHR11910">
    <property type="entry name" value="ATP SYNTHASE DELTA CHAIN"/>
    <property type="match status" value="1"/>
</dbReference>
<comment type="function">
    <text evidence="8">This protein is part of the stalk that links CF(0) to CF(1). It either transmits conformational changes from CF(0) to CF(1) or is implicated in proton conduction.</text>
</comment>
<gene>
    <name evidence="8" type="primary">atpH</name>
    <name evidence="9" type="ORF">FD15_GL001323</name>
</gene>
<comment type="subcellular location">
    <subcellularLocation>
        <location evidence="8">Cell membrane</location>
        <topology evidence="8">Peripheral membrane protein</topology>
    </subcellularLocation>
    <subcellularLocation>
        <location evidence="1">Membrane</location>
    </subcellularLocation>
</comment>
<name>A0A023CX01_9LACO</name>